<feature type="domain" description="Flagellar basal-body/hook protein C-terminal" evidence="9">
    <location>
        <begin position="446"/>
        <end position="484"/>
    </location>
</feature>
<evidence type="ECO:0000256" key="7">
    <source>
        <dbReference type="RuleBase" id="RU362065"/>
    </source>
</evidence>
<keyword evidence="11" id="KW-0966">Cell projection</keyword>
<evidence type="ECO:0000256" key="2">
    <source>
        <dbReference type="ARBA" id="ARBA00004613"/>
    </source>
</evidence>
<dbReference type="Proteomes" id="UP000095651">
    <property type="component" value="Unassembled WGS sequence"/>
</dbReference>
<keyword evidence="11" id="KW-0969">Cilium</keyword>
<dbReference type="PANTHER" id="PTHR30033:SF1">
    <property type="entry name" value="FLAGELLAR HOOK-ASSOCIATED PROTEIN 1"/>
    <property type="match status" value="1"/>
</dbReference>
<name>A0A174K7L4_9FIRM</name>
<dbReference type="RefSeq" id="WP_055659074.1">
    <property type="nucleotide sequence ID" value="NZ_CABIXC010000017.1"/>
</dbReference>
<feature type="domain" description="Flagellar basal body rod protein N-terminal" evidence="8">
    <location>
        <begin position="8"/>
        <end position="38"/>
    </location>
</feature>
<dbReference type="InterPro" id="IPR001444">
    <property type="entry name" value="Flag_bb_rod_N"/>
</dbReference>
<dbReference type="GO" id="GO:0005576">
    <property type="term" value="C:extracellular region"/>
    <property type="evidence" value="ECO:0007669"/>
    <property type="project" value="UniProtKB-SubCell"/>
</dbReference>
<evidence type="ECO:0000313" key="11">
    <source>
        <dbReference type="EMBL" id="CUP06416.1"/>
    </source>
</evidence>
<evidence type="ECO:0000259" key="9">
    <source>
        <dbReference type="Pfam" id="PF06429"/>
    </source>
</evidence>
<keyword evidence="5 7" id="KW-0964">Secreted</keyword>
<evidence type="ECO:0000256" key="1">
    <source>
        <dbReference type="ARBA" id="ARBA00004365"/>
    </source>
</evidence>
<dbReference type="Pfam" id="PF06429">
    <property type="entry name" value="Flg_bbr_C"/>
    <property type="match status" value="1"/>
</dbReference>
<dbReference type="Pfam" id="PF00460">
    <property type="entry name" value="Flg_bb_rod"/>
    <property type="match status" value="1"/>
</dbReference>
<dbReference type="EMBL" id="CYZE01000017">
    <property type="protein sequence ID" value="CUP06416.1"/>
    <property type="molecule type" value="Genomic_DNA"/>
</dbReference>
<comment type="similarity">
    <text evidence="3 7">Belongs to the flagella basal body rod proteins family.</text>
</comment>
<dbReference type="NCBIfam" id="TIGR02492">
    <property type="entry name" value="flgK_ends"/>
    <property type="match status" value="1"/>
</dbReference>
<dbReference type="PRINTS" id="PR01005">
    <property type="entry name" value="FLGHOOKAP1"/>
</dbReference>
<proteinExistence type="inferred from homology"/>
<accession>A0A174K7L4</accession>
<dbReference type="GO" id="GO:0009424">
    <property type="term" value="C:bacterial-type flagellum hook"/>
    <property type="evidence" value="ECO:0007669"/>
    <property type="project" value="UniProtKB-UniRule"/>
</dbReference>
<evidence type="ECO:0000256" key="6">
    <source>
        <dbReference type="ARBA" id="ARBA00023143"/>
    </source>
</evidence>
<comment type="subcellular location">
    <subcellularLocation>
        <location evidence="1 7">Bacterial flagellum</location>
    </subcellularLocation>
    <subcellularLocation>
        <location evidence="2 7">Secreted</location>
    </subcellularLocation>
</comment>
<feature type="domain" description="Flagellar hook-associated protein FlgK helical" evidence="10">
    <location>
        <begin position="101"/>
        <end position="326"/>
    </location>
</feature>
<reference evidence="11 12" key="1">
    <citation type="submission" date="2015-09" db="EMBL/GenBank/DDBJ databases">
        <authorList>
            <consortium name="Pathogen Informatics"/>
        </authorList>
    </citation>
    <scope>NUCLEOTIDE SEQUENCE [LARGE SCALE GENOMIC DNA]</scope>
    <source>
        <strain evidence="11 12">2789STDY5608850</strain>
    </source>
</reference>
<dbReference type="InterPro" id="IPR053927">
    <property type="entry name" value="FlgK_helical"/>
</dbReference>
<gene>
    <name evidence="11" type="primary">flgK1</name>
    <name evidence="7" type="synonym">flgK</name>
    <name evidence="11" type="ORF">ERS852407_04852</name>
</gene>
<dbReference type="PANTHER" id="PTHR30033">
    <property type="entry name" value="FLAGELLAR HOOK-ASSOCIATED PROTEIN 1"/>
    <property type="match status" value="1"/>
</dbReference>
<keyword evidence="6 7" id="KW-0975">Bacterial flagellum</keyword>
<dbReference type="InterPro" id="IPR002371">
    <property type="entry name" value="FlgK"/>
</dbReference>
<dbReference type="GO" id="GO:0005198">
    <property type="term" value="F:structural molecule activity"/>
    <property type="evidence" value="ECO:0007669"/>
    <property type="project" value="UniProtKB-UniRule"/>
</dbReference>
<evidence type="ECO:0000259" key="8">
    <source>
        <dbReference type="Pfam" id="PF00460"/>
    </source>
</evidence>
<dbReference type="SUPFAM" id="SSF64518">
    <property type="entry name" value="Phase 1 flagellin"/>
    <property type="match status" value="1"/>
</dbReference>
<dbReference type="InterPro" id="IPR010930">
    <property type="entry name" value="Flg_bb/hook_C_dom"/>
</dbReference>
<dbReference type="PROSITE" id="PS00588">
    <property type="entry name" value="FLAGELLA_BB_ROD"/>
    <property type="match status" value="1"/>
</dbReference>
<evidence type="ECO:0000256" key="3">
    <source>
        <dbReference type="ARBA" id="ARBA00009677"/>
    </source>
</evidence>
<sequence>MRPTFMGLETAKRGLMVNQKALDIIGNNISNINTKGYTRQRLDTVSVQVYGSDRFSYSSIPLAGQGVDASGVSQIRNPYLDTKFREQYSDVGYFDQKAAIMEQMEGILSDPEVEGTGIKDALTVLSQALADFSQHPYQETNANIVLNAFKGITQVLNEYDTNLKSLEEQTKNDLSIAVDDINTKLKQLSDLNKSIAHEIFVNDDYDGVNYGPNDLLDQRNTILDDLSRYGKLEVISLDQGRIQVKLGGKLVVDANGGNYSNDAVRIGLDGTTLSWGDGTTANLGAGAIKGFEDMLTGNNSLNAGIPYYERKLDDFAQTMANVFNSMVHEDDPNKPGPFKTLIQGDFNGKVSAGNIRISDMWTKDSAYIIRKKNPDGDLDNEDILAMKAALEKDFEFGEGSDKFTGTFSEFITGYTNTLGTDKKTNDSRLKASLAIAESVESDRMGVSGVSLNEEGINMMTYNKAYSALGRLMTTMDEQLDMIINQMGLVGR</sequence>
<dbReference type="GO" id="GO:0044780">
    <property type="term" value="P:bacterial-type flagellum assembly"/>
    <property type="evidence" value="ECO:0007669"/>
    <property type="project" value="InterPro"/>
</dbReference>
<evidence type="ECO:0000259" key="10">
    <source>
        <dbReference type="Pfam" id="PF22638"/>
    </source>
</evidence>
<organism evidence="11 12">
    <name type="scientific">Hungatella hathewayi</name>
    <dbReference type="NCBI Taxonomy" id="154046"/>
    <lineage>
        <taxon>Bacteria</taxon>
        <taxon>Bacillati</taxon>
        <taxon>Bacillota</taxon>
        <taxon>Clostridia</taxon>
        <taxon>Lachnospirales</taxon>
        <taxon>Lachnospiraceae</taxon>
        <taxon>Hungatella</taxon>
    </lineage>
</organism>
<dbReference type="InterPro" id="IPR019776">
    <property type="entry name" value="Flagellar_basal_body_rod_CS"/>
</dbReference>
<dbReference type="AlphaFoldDB" id="A0A174K7L4"/>
<evidence type="ECO:0000256" key="5">
    <source>
        <dbReference type="ARBA" id="ARBA00022525"/>
    </source>
</evidence>
<evidence type="ECO:0000256" key="4">
    <source>
        <dbReference type="ARBA" id="ARBA00016244"/>
    </source>
</evidence>
<keyword evidence="11" id="KW-0282">Flagellum</keyword>
<protein>
    <recommendedName>
        <fullName evidence="4 7">Flagellar hook-associated protein 1</fullName>
        <shortName evidence="7">HAP1</shortName>
    </recommendedName>
</protein>
<evidence type="ECO:0000313" key="12">
    <source>
        <dbReference type="Proteomes" id="UP000095651"/>
    </source>
</evidence>
<dbReference type="Pfam" id="PF22638">
    <property type="entry name" value="FlgK_D1"/>
    <property type="match status" value="1"/>
</dbReference>